<protein>
    <submittedName>
        <fullName evidence="1">Glycosyltransferase family 4 protein</fullName>
        <ecNumber evidence="1">2.4.-.-</ecNumber>
    </submittedName>
</protein>
<evidence type="ECO:0000313" key="2">
    <source>
        <dbReference type="Proteomes" id="UP001579974"/>
    </source>
</evidence>
<dbReference type="Pfam" id="PF13692">
    <property type="entry name" value="Glyco_trans_1_4"/>
    <property type="match status" value="1"/>
</dbReference>
<dbReference type="PANTHER" id="PTHR12526">
    <property type="entry name" value="GLYCOSYLTRANSFERASE"/>
    <property type="match status" value="1"/>
</dbReference>
<dbReference type="EC" id="2.4.-.-" evidence="1"/>
<dbReference type="CDD" id="cd03801">
    <property type="entry name" value="GT4_PimA-like"/>
    <property type="match status" value="1"/>
</dbReference>
<sequence>MRVGHLTSDDFGGVSTMLYHLVTCSRQCGRHQHDVIIADVNQERTQTLSNRLGTGNYQSVEQARLSRLRWLARYAHQYDVLVAHKTSWYFWVGIYKLLFAWRFRPSFVAVIHDGTLFLPSIQLRERITNLLITTFSKKIIVVRENFKSQIEQSLRRSRGVHYIGNGLPSAFASGRERSSTTGGQQMILSLSRLDDVSKDVGTILQAVHLIDDCNHQVIVGGEGRFRSHWEQLKDDLNLGPQVQFVGEVSDVQGFFQQGTLFVLSSTFYEGTPMVLLEAMLSGIPVLASRSALPDWAFEHRLCLHFEPGNGSDLAEMIGHFSSLPPSEIESMTRRARHYVTEHFDVRQQLLAYENVIEQVTA</sequence>
<dbReference type="Proteomes" id="UP001579974">
    <property type="component" value="Unassembled WGS sequence"/>
</dbReference>
<keyword evidence="1" id="KW-0808">Transferase</keyword>
<keyword evidence="1" id="KW-0328">Glycosyltransferase</keyword>
<dbReference type="GO" id="GO:0016757">
    <property type="term" value="F:glycosyltransferase activity"/>
    <property type="evidence" value="ECO:0007669"/>
    <property type="project" value="UniProtKB-KW"/>
</dbReference>
<dbReference type="Gene3D" id="3.40.50.2000">
    <property type="entry name" value="Glycogen Phosphorylase B"/>
    <property type="match status" value="2"/>
</dbReference>
<name>A0ABV5AAF3_9BACL</name>
<dbReference type="PANTHER" id="PTHR12526:SF637">
    <property type="entry name" value="GLYCOSYLTRANSFERASE EPSF-RELATED"/>
    <property type="match status" value="1"/>
</dbReference>
<organism evidence="1 2">
    <name type="scientific">Alicyclobacillus fastidiosus</name>
    <dbReference type="NCBI Taxonomy" id="392011"/>
    <lineage>
        <taxon>Bacteria</taxon>
        <taxon>Bacillati</taxon>
        <taxon>Bacillota</taxon>
        <taxon>Bacilli</taxon>
        <taxon>Bacillales</taxon>
        <taxon>Alicyclobacillaceae</taxon>
        <taxon>Alicyclobacillus</taxon>
    </lineage>
</organism>
<dbReference type="SUPFAM" id="SSF53756">
    <property type="entry name" value="UDP-Glycosyltransferase/glycogen phosphorylase"/>
    <property type="match status" value="1"/>
</dbReference>
<dbReference type="EMBL" id="JBDXSU010000002">
    <property type="protein sequence ID" value="MFB5189230.1"/>
    <property type="molecule type" value="Genomic_DNA"/>
</dbReference>
<accession>A0ABV5AAF3</accession>
<dbReference type="RefSeq" id="WP_275472626.1">
    <property type="nucleotide sequence ID" value="NZ_CP162940.1"/>
</dbReference>
<gene>
    <name evidence="1" type="ORF">KKP3000_002229</name>
</gene>
<evidence type="ECO:0000313" key="1">
    <source>
        <dbReference type="EMBL" id="MFB5189230.1"/>
    </source>
</evidence>
<proteinExistence type="predicted"/>
<keyword evidence="2" id="KW-1185">Reference proteome</keyword>
<comment type="caution">
    <text evidence="1">The sequence shown here is derived from an EMBL/GenBank/DDBJ whole genome shotgun (WGS) entry which is preliminary data.</text>
</comment>
<reference evidence="1 2" key="1">
    <citation type="journal article" date="2024" name="Int. J. Mol. Sci.">
        <title>Exploration of Alicyclobacillus spp. Genome in Search of Antibiotic Resistance.</title>
        <authorList>
            <person name="Bucka-Kolendo J."/>
            <person name="Kiousi D.E."/>
            <person name="Dekowska A."/>
            <person name="Mikolajczuk-Szczyrba A."/>
            <person name="Karadedos D.M."/>
            <person name="Michael P."/>
            <person name="Galanis A."/>
            <person name="Sokolowska B."/>
        </authorList>
    </citation>
    <scope>NUCLEOTIDE SEQUENCE [LARGE SCALE GENOMIC DNA]</scope>
    <source>
        <strain evidence="1 2">KKP 3000</strain>
    </source>
</reference>